<dbReference type="PANTHER" id="PTHR30289:SF1">
    <property type="entry name" value="PEBP (PHOSPHATIDYLETHANOLAMINE-BINDING PROTEIN) FAMILY PROTEIN"/>
    <property type="match status" value="1"/>
</dbReference>
<organism evidence="2 3">
    <name type="scientific">Kaistia defluvii</name>
    <dbReference type="NCBI Taxonomy" id="410841"/>
    <lineage>
        <taxon>Bacteria</taxon>
        <taxon>Pseudomonadati</taxon>
        <taxon>Pseudomonadota</taxon>
        <taxon>Alphaproteobacteria</taxon>
        <taxon>Hyphomicrobiales</taxon>
        <taxon>Kaistiaceae</taxon>
        <taxon>Kaistia</taxon>
    </lineage>
</organism>
<dbReference type="InterPro" id="IPR036610">
    <property type="entry name" value="PEBP-like_sf"/>
</dbReference>
<dbReference type="NCBIfam" id="TIGR00481">
    <property type="entry name" value="YbhB/YbcL family Raf kinase inhibitor-like protein"/>
    <property type="match status" value="1"/>
</dbReference>
<gene>
    <name evidence="2" type="ORF">ABIE08_000797</name>
</gene>
<dbReference type="RefSeq" id="WP_354548937.1">
    <property type="nucleotide sequence ID" value="NZ_JBEPSM010000001.1"/>
</dbReference>
<feature type="chain" id="PRO_5046829078" evidence="1">
    <location>
        <begin position="27"/>
        <end position="242"/>
    </location>
</feature>
<accession>A0ABV2QV34</accession>
<dbReference type="Proteomes" id="UP001549321">
    <property type="component" value="Unassembled WGS sequence"/>
</dbReference>
<evidence type="ECO:0000313" key="2">
    <source>
        <dbReference type="EMBL" id="MET4632884.1"/>
    </source>
</evidence>
<sequence>MTSSRILPPALVAALLQVAGLPVALAASPAPLDVIIPDLDPQGALPDEAALCGPAGGGPLLRGRNRSPAVAWSNAPAGTKSFALLMTDPDVPFDPSVLLSPRLIPIEAPRVTRYHWVLYDMPATLKALPVGADGDGFVPHGKPPIRTERGQRGVNANTWMLAGNPGLRGTYAGYDGPCPAVNDLKPHSYTITVYALDVEHLPAKPLMTGAQLVQAMEGHVLARGQAVGLYSRNPALRKTESE</sequence>
<reference evidence="2 3" key="1">
    <citation type="submission" date="2024-06" db="EMBL/GenBank/DDBJ databases">
        <title>Sorghum-associated microbial communities from plants grown in Nebraska, USA.</title>
        <authorList>
            <person name="Schachtman D."/>
        </authorList>
    </citation>
    <scope>NUCLEOTIDE SEQUENCE [LARGE SCALE GENOMIC DNA]</scope>
    <source>
        <strain evidence="2 3">3207</strain>
    </source>
</reference>
<proteinExistence type="predicted"/>
<dbReference type="SUPFAM" id="SSF49777">
    <property type="entry name" value="PEBP-like"/>
    <property type="match status" value="1"/>
</dbReference>
<dbReference type="CDD" id="cd00865">
    <property type="entry name" value="PEBP_bact_arch"/>
    <property type="match status" value="1"/>
</dbReference>
<protein>
    <submittedName>
        <fullName evidence="2">Raf kinase inhibitor-like YbhB/YbcL family protein</fullName>
    </submittedName>
</protein>
<keyword evidence="3" id="KW-1185">Reference proteome</keyword>
<evidence type="ECO:0000256" key="1">
    <source>
        <dbReference type="SAM" id="SignalP"/>
    </source>
</evidence>
<dbReference type="Pfam" id="PF01161">
    <property type="entry name" value="PBP"/>
    <property type="match status" value="1"/>
</dbReference>
<evidence type="ECO:0000313" key="3">
    <source>
        <dbReference type="Proteomes" id="UP001549321"/>
    </source>
</evidence>
<dbReference type="InterPro" id="IPR005247">
    <property type="entry name" value="YbhB_YbcL/LppC-like"/>
</dbReference>
<feature type="signal peptide" evidence="1">
    <location>
        <begin position="1"/>
        <end position="26"/>
    </location>
</feature>
<dbReference type="GO" id="GO:0004860">
    <property type="term" value="F:protein kinase inhibitor activity"/>
    <property type="evidence" value="ECO:0007669"/>
    <property type="project" value="UniProtKB-KW"/>
</dbReference>
<keyword evidence="2" id="KW-0649">Protein kinase inhibitor</keyword>
<dbReference type="EMBL" id="JBEPSM010000001">
    <property type="protein sequence ID" value="MET4632884.1"/>
    <property type="molecule type" value="Genomic_DNA"/>
</dbReference>
<dbReference type="PANTHER" id="PTHR30289">
    <property type="entry name" value="UNCHARACTERIZED PROTEIN YBCL-RELATED"/>
    <property type="match status" value="1"/>
</dbReference>
<dbReference type="Gene3D" id="3.90.280.10">
    <property type="entry name" value="PEBP-like"/>
    <property type="match status" value="1"/>
</dbReference>
<comment type="caution">
    <text evidence="2">The sequence shown here is derived from an EMBL/GenBank/DDBJ whole genome shotgun (WGS) entry which is preliminary data.</text>
</comment>
<name>A0ABV2QV34_9HYPH</name>
<dbReference type="InterPro" id="IPR008914">
    <property type="entry name" value="PEBP"/>
</dbReference>
<keyword evidence="1" id="KW-0732">Signal</keyword>